<dbReference type="KEGG" id="pfer:IRI77_11460"/>
<accession>A0A7S7SMK3</accession>
<keyword evidence="5 7" id="KW-1133">Transmembrane helix</keyword>
<dbReference type="Pfam" id="PF12704">
    <property type="entry name" value="MacB_PCD"/>
    <property type="match status" value="1"/>
</dbReference>
<keyword evidence="2" id="KW-0813">Transport</keyword>
<keyword evidence="6 7" id="KW-0472">Membrane</keyword>
<sequence length="383" mass="41066">MRRIALHMLMGDTGKYFGIVAGVMFASLLLVQQLAMFAGIMQQMYSGISAVNADIWVMDQKVRYIDDSQPMTDGQLGRVRSVEGVAWAVQLYKGSVQAKLEDGTNVGVALYGLDDTTFIGGPARMVEGKLSDLRQGEAVVVDVMSAMDKLAHVNKDGTKTPLKAGETLELNDHRVIVAGFCEVERGFQSMPVVYTTYNRALSIVPAQRKNLSYILAAPQRGQSAEAVAARVGRVTGLAAYTSDQFIAKTLNYFITETSIVINFGLSAFIAFLIGTLIAGQTFYNFTMDNLRHFGALKAMGAGNGTLLSMILMQAALVGALGFGTGTGLACLMGLAMQDSMISFTLPWYVLVATGVVVVGIVTIAAAVSLRKVIRLEPGIVFRG</sequence>
<evidence type="ECO:0000256" key="5">
    <source>
        <dbReference type="ARBA" id="ARBA00022989"/>
    </source>
</evidence>
<feature type="transmembrane region" description="Helical" evidence="7">
    <location>
        <begin position="306"/>
        <end position="335"/>
    </location>
</feature>
<evidence type="ECO:0000256" key="7">
    <source>
        <dbReference type="SAM" id="Phobius"/>
    </source>
</evidence>
<feature type="domain" description="MacB-like periplasmic core" evidence="9">
    <location>
        <begin position="20"/>
        <end position="232"/>
    </location>
</feature>
<dbReference type="InterPro" id="IPR051125">
    <property type="entry name" value="ABC-4/HrtB_transporter"/>
</dbReference>
<evidence type="ECO:0000256" key="6">
    <source>
        <dbReference type="ARBA" id="ARBA00023136"/>
    </source>
</evidence>
<evidence type="ECO:0000256" key="4">
    <source>
        <dbReference type="ARBA" id="ARBA00022692"/>
    </source>
</evidence>
<evidence type="ECO:0000256" key="2">
    <source>
        <dbReference type="ARBA" id="ARBA00022448"/>
    </source>
</evidence>
<evidence type="ECO:0000256" key="3">
    <source>
        <dbReference type="ARBA" id="ARBA00022475"/>
    </source>
</evidence>
<proteinExistence type="predicted"/>
<dbReference type="InterPro" id="IPR025857">
    <property type="entry name" value="MacB_PCD"/>
</dbReference>
<dbReference type="InterPro" id="IPR003838">
    <property type="entry name" value="ABC3_permease_C"/>
</dbReference>
<comment type="subcellular location">
    <subcellularLocation>
        <location evidence="1">Cell membrane</location>
        <topology evidence="1">Multi-pass membrane protein</topology>
    </subcellularLocation>
</comment>
<reference evidence="10 11" key="1">
    <citation type="submission" date="2020-10" db="EMBL/GenBank/DDBJ databases">
        <title>Complete genome sequence of Paludibaculum fermentans P105T, a facultatively anaerobic acidobacterium capable of dissimilatory Fe(III) reduction.</title>
        <authorList>
            <person name="Dedysh S.N."/>
            <person name="Beletsky A.V."/>
            <person name="Kulichevskaya I.S."/>
            <person name="Mardanov A.V."/>
            <person name="Ravin N.V."/>
        </authorList>
    </citation>
    <scope>NUCLEOTIDE SEQUENCE [LARGE SCALE GENOMIC DNA]</scope>
    <source>
        <strain evidence="10 11">P105</strain>
    </source>
</reference>
<dbReference type="PANTHER" id="PTHR43738">
    <property type="entry name" value="ABC TRANSPORTER, MEMBRANE PROTEIN"/>
    <property type="match status" value="1"/>
</dbReference>
<evidence type="ECO:0000313" key="10">
    <source>
        <dbReference type="EMBL" id="QOY90534.1"/>
    </source>
</evidence>
<keyword evidence="4 7" id="KW-0812">Transmembrane</keyword>
<dbReference type="EMBL" id="CP063849">
    <property type="protein sequence ID" value="QOY90534.1"/>
    <property type="molecule type" value="Genomic_DNA"/>
</dbReference>
<dbReference type="AlphaFoldDB" id="A0A7S7SMK3"/>
<dbReference type="PANTHER" id="PTHR43738:SF1">
    <property type="entry name" value="HEMIN TRANSPORT SYSTEM PERMEASE PROTEIN HRTB-RELATED"/>
    <property type="match status" value="1"/>
</dbReference>
<dbReference type="Pfam" id="PF02687">
    <property type="entry name" value="FtsX"/>
    <property type="match status" value="1"/>
</dbReference>
<evidence type="ECO:0000313" key="11">
    <source>
        <dbReference type="Proteomes" id="UP000593892"/>
    </source>
</evidence>
<evidence type="ECO:0000259" key="9">
    <source>
        <dbReference type="Pfam" id="PF12704"/>
    </source>
</evidence>
<evidence type="ECO:0000259" key="8">
    <source>
        <dbReference type="Pfam" id="PF02687"/>
    </source>
</evidence>
<dbReference type="RefSeq" id="WP_194452196.1">
    <property type="nucleotide sequence ID" value="NZ_CP063849.1"/>
</dbReference>
<dbReference type="Proteomes" id="UP000593892">
    <property type="component" value="Chromosome"/>
</dbReference>
<keyword evidence="11" id="KW-1185">Reference proteome</keyword>
<gene>
    <name evidence="10" type="ORF">IRI77_11460</name>
</gene>
<feature type="transmembrane region" description="Helical" evidence="7">
    <location>
        <begin position="259"/>
        <end position="285"/>
    </location>
</feature>
<organism evidence="10 11">
    <name type="scientific">Paludibaculum fermentans</name>
    <dbReference type="NCBI Taxonomy" id="1473598"/>
    <lineage>
        <taxon>Bacteria</taxon>
        <taxon>Pseudomonadati</taxon>
        <taxon>Acidobacteriota</taxon>
        <taxon>Terriglobia</taxon>
        <taxon>Bryobacterales</taxon>
        <taxon>Bryobacteraceae</taxon>
        <taxon>Paludibaculum</taxon>
    </lineage>
</organism>
<feature type="transmembrane region" description="Helical" evidence="7">
    <location>
        <begin position="347"/>
        <end position="369"/>
    </location>
</feature>
<feature type="domain" description="ABC3 transporter permease C-terminal" evidence="8">
    <location>
        <begin position="266"/>
        <end position="377"/>
    </location>
</feature>
<name>A0A7S7SMK3_PALFE</name>
<protein>
    <submittedName>
        <fullName evidence="10">FtsX-like permease family protein</fullName>
    </submittedName>
</protein>
<dbReference type="GO" id="GO:0005886">
    <property type="term" value="C:plasma membrane"/>
    <property type="evidence" value="ECO:0007669"/>
    <property type="project" value="UniProtKB-SubCell"/>
</dbReference>
<evidence type="ECO:0000256" key="1">
    <source>
        <dbReference type="ARBA" id="ARBA00004651"/>
    </source>
</evidence>
<keyword evidence="3" id="KW-1003">Cell membrane</keyword>